<evidence type="ECO:0000313" key="11">
    <source>
        <dbReference type="Proteomes" id="UP000053259"/>
    </source>
</evidence>
<keyword evidence="11" id="KW-1185">Reference proteome</keyword>
<keyword evidence="4" id="KW-0808">Transferase</keyword>
<dbReference type="PANTHER" id="PTHR42870:SF1">
    <property type="entry name" value="NON-SPECIFIC LIPID-TRANSFER PROTEIN-LIKE 2"/>
    <property type="match status" value="1"/>
</dbReference>
<dbReference type="NCBIfam" id="NF006102">
    <property type="entry name" value="PRK08256.1"/>
    <property type="match status" value="1"/>
</dbReference>
<dbReference type="EMBL" id="KN847533">
    <property type="protein sequence ID" value="KIW07051.1"/>
    <property type="molecule type" value="Genomic_DNA"/>
</dbReference>
<dbReference type="Pfam" id="PF00108">
    <property type="entry name" value="Thiolase_N"/>
    <property type="match status" value="1"/>
</dbReference>
<dbReference type="Gene3D" id="3.40.47.10">
    <property type="match status" value="1"/>
</dbReference>
<reference evidence="10 11" key="1">
    <citation type="submission" date="2015-01" db="EMBL/GenBank/DDBJ databases">
        <title>The Genome Sequence of Ochroconis gallopava CBS43764.</title>
        <authorList>
            <consortium name="The Broad Institute Genomics Platform"/>
            <person name="Cuomo C."/>
            <person name="de Hoog S."/>
            <person name="Gorbushina A."/>
            <person name="Stielow B."/>
            <person name="Teixiera M."/>
            <person name="Abouelleil A."/>
            <person name="Chapman S.B."/>
            <person name="Priest M."/>
            <person name="Young S.K."/>
            <person name="Wortman J."/>
            <person name="Nusbaum C."/>
            <person name="Birren B."/>
        </authorList>
    </citation>
    <scope>NUCLEOTIDE SEQUENCE [LARGE SCALE GENOMIC DNA]</scope>
    <source>
        <strain evidence="10 11">CBS 43764</strain>
    </source>
</reference>
<gene>
    <name evidence="10" type="ORF">PV09_01942</name>
</gene>
<evidence type="ECO:0000313" key="10">
    <source>
        <dbReference type="EMBL" id="KIW07051.1"/>
    </source>
</evidence>
<dbReference type="InterPro" id="IPR002155">
    <property type="entry name" value="Thiolase"/>
</dbReference>
<dbReference type="AlphaFoldDB" id="A0A0D1XWE0"/>
<dbReference type="GO" id="GO:0016747">
    <property type="term" value="F:acyltransferase activity, transferring groups other than amino-acyl groups"/>
    <property type="evidence" value="ECO:0007669"/>
    <property type="project" value="InterPro"/>
</dbReference>
<feature type="domain" description="Thiolase N-terminal" evidence="8">
    <location>
        <begin position="22"/>
        <end position="228"/>
    </location>
</feature>
<dbReference type="RefSeq" id="XP_016216920.1">
    <property type="nucleotide sequence ID" value="XM_016354904.1"/>
</dbReference>
<evidence type="ECO:0000256" key="3">
    <source>
        <dbReference type="ARBA" id="ARBA00022448"/>
    </source>
</evidence>
<dbReference type="PANTHER" id="PTHR42870">
    <property type="entry name" value="ACETYL-COA C-ACETYLTRANSFERASE"/>
    <property type="match status" value="1"/>
</dbReference>
<keyword evidence="6" id="KW-0446">Lipid-binding</keyword>
<evidence type="ECO:0000256" key="2">
    <source>
        <dbReference type="ARBA" id="ARBA00012352"/>
    </source>
</evidence>
<dbReference type="Pfam" id="PF22691">
    <property type="entry name" value="Thiolase_C_1"/>
    <property type="match status" value="1"/>
</dbReference>
<dbReference type="VEuPathDB" id="FungiDB:PV09_01942"/>
<dbReference type="EC" id="2.3.1.176" evidence="2"/>
<dbReference type="GO" id="GO:0006869">
    <property type="term" value="P:lipid transport"/>
    <property type="evidence" value="ECO:0007669"/>
    <property type="project" value="UniProtKB-KW"/>
</dbReference>
<dbReference type="OrthoDB" id="542135at2759"/>
<dbReference type="SUPFAM" id="SSF53901">
    <property type="entry name" value="Thiolase-like"/>
    <property type="match status" value="2"/>
</dbReference>
<dbReference type="PROSITE" id="PS00737">
    <property type="entry name" value="THIOLASE_2"/>
    <property type="match status" value="1"/>
</dbReference>
<dbReference type="InterPro" id="IPR020616">
    <property type="entry name" value="Thiolase_N"/>
</dbReference>
<dbReference type="HOGENOM" id="CLU_035425_0_1_1"/>
<dbReference type="InParanoid" id="A0A0D1XWE0"/>
<evidence type="ECO:0000259" key="9">
    <source>
        <dbReference type="Pfam" id="PF22691"/>
    </source>
</evidence>
<dbReference type="CDD" id="cd00829">
    <property type="entry name" value="SCP-x_thiolase"/>
    <property type="match status" value="1"/>
</dbReference>
<dbReference type="GeneID" id="27309915"/>
<dbReference type="GO" id="GO:0008289">
    <property type="term" value="F:lipid binding"/>
    <property type="evidence" value="ECO:0007669"/>
    <property type="project" value="UniProtKB-KW"/>
</dbReference>
<protein>
    <recommendedName>
        <fullName evidence="2">propanoyl-CoA C-acyltransferase</fullName>
        <ecNumber evidence="2">2.3.1.176</ecNumber>
    </recommendedName>
    <alternativeName>
        <fullName evidence="7">Propanoyl-CoA C-acyltransferase</fullName>
    </alternativeName>
</protein>
<sequence>MAPGNAYVLGVGLTKFLKPRGERTYVEMGYEAGVKAMLDARINYDDVEAGVACYCSGPTTCGQRVFYQFGMTTIPIYNTNNACATGSTGLNLGRTLVRNGAIDCALVIGWEQMKPGPLVGAPGEHPPPMELSFKLMAKGRGITNSPPNAQMFGNAGKEYMEKYGAEARDFAEIGRISHEHSQRNPYAQFRQNYTLEEIEKSPMIHFPLTKLQCSPTSDGAGAAVIVSEKFLNARPHLRSQAILMAGQCMMTDSPRLYSKSDMDLVGFDMTARAAKAAYKEAGVTPKDIAVCELHDCFSANELILLDGLGFSEPGKAHEMVRRGDITYGGKGPIINPSGGLISKGHPLGATGLAQCAELTWQLRGWANNRHVDADVALQHNLGLGGCVVITIYKRADGKKNTKLSDEEVKKASGVGYNPATEARYVTRAQGDAVRSKKAREDYALGKTLDQIDARL</sequence>
<dbReference type="Proteomes" id="UP000053259">
    <property type="component" value="Unassembled WGS sequence"/>
</dbReference>
<dbReference type="PIRSF" id="PIRSF000429">
    <property type="entry name" value="Ac-CoA_Ac_transf"/>
    <property type="match status" value="1"/>
</dbReference>
<evidence type="ECO:0000259" key="8">
    <source>
        <dbReference type="Pfam" id="PF00108"/>
    </source>
</evidence>
<evidence type="ECO:0000256" key="1">
    <source>
        <dbReference type="ARBA" id="ARBA00001958"/>
    </source>
</evidence>
<evidence type="ECO:0000256" key="7">
    <source>
        <dbReference type="ARBA" id="ARBA00032316"/>
    </source>
</evidence>
<accession>A0A0D1XWE0</accession>
<dbReference type="STRING" id="253628.A0A0D1XWE0"/>
<dbReference type="InterPro" id="IPR055140">
    <property type="entry name" value="Thiolase_C_2"/>
</dbReference>
<evidence type="ECO:0000256" key="6">
    <source>
        <dbReference type="ARBA" id="ARBA00023121"/>
    </source>
</evidence>
<keyword evidence="5" id="KW-0445">Lipid transport</keyword>
<dbReference type="InterPro" id="IPR016039">
    <property type="entry name" value="Thiolase-like"/>
</dbReference>
<keyword evidence="3" id="KW-0813">Transport</keyword>
<dbReference type="InterPro" id="IPR020613">
    <property type="entry name" value="Thiolase_CS"/>
</dbReference>
<name>A0A0D1XWE0_9PEZI</name>
<feature type="domain" description="Thiolase C-terminal" evidence="9">
    <location>
        <begin position="260"/>
        <end position="383"/>
    </location>
</feature>
<evidence type="ECO:0000256" key="4">
    <source>
        <dbReference type="ARBA" id="ARBA00022679"/>
    </source>
</evidence>
<organism evidence="10 11">
    <name type="scientific">Verruconis gallopava</name>
    <dbReference type="NCBI Taxonomy" id="253628"/>
    <lineage>
        <taxon>Eukaryota</taxon>
        <taxon>Fungi</taxon>
        <taxon>Dikarya</taxon>
        <taxon>Ascomycota</taxon>
        <taxon>Pezizomycotina</taxon>
        <taxon>Dothideomycetes</taxon>
        <taxon>Pleosporomycetidae</taxon>
        <taxon>Venturiales</taxon>
        <taxon>Sympoventuriaceae</taxon>
        <taxon>Verruconis</taxon>
    </lineage>
</organism>
<proteinExistence type="predicted"/>
<evidence type="ECO:0000256" key="5">
    <source>
        <dbReference type="ARBA" id="ARBA00023055"/>
    </source>
</evidence>
<comment type="cofactor">
    <cofactor evidence="1">
        <name>K(+)</name>
        <dbReference type="ChEBI" id="CHEBI:29103"/>
    </cofactor>
</comment>